<comment type="caution">
    <text evidence="3">The sequence shown here is derived from an EMBL/GenBank/DDBJ whole genome shotgun (WGS) entry which is preliminary data.</text>
</comment>
<dbReference type="Gene3D" id="3.40.50.10330">
    <property type="entry name" value="Probable inorganic polyphosphate/atp-NAD kinase, domain 1"/>
    <property type="match status" value="1"/>
</dbReference>
<keyword evidence="3" id="KW-0808">Transferase</keyword>
<feature type="transmembrane region" description="Helical" evidence="1">
    <location>
        <begin position="38"/>
        <end position="57"/>
    </location>
</feature>
<dbReference type="Pfam" id="PF00781">
    <property type="entry name" value="DAGK_cat"/>
    <property type="match status" value="1"/>
</dbReference>
<feature type="transmembrane region" description="Helical" evidence="1">
    <location>
        <begin position="64"/>
        <end position="81"/>
    </location>
</feature>
<dbReference type="GO" id="GO:0016301">
    <property type="term" value="F:kinase activity"/>
    <property type="evidence" value="ECO:0007669"/>
    <property type="project" value="UniProtKB-KW"/>
</dbReference>
<accession>A0ABT0XRE5</accession>
<name>A0ABT0XRE5_9ACTN</name>
<dbReference type="SUPFAM" id="SSF111331">
    <property type="entry name" value="NAD kinase/diacylglycerol kinase-like"/>
    <property type="match status" value="1"/>
</dbReference>
<dbReference type="EMBL" id="JAMQOL010000003">
    <property type="protein sequence ID" value="MCM4076351.1"/>
    <property type="molecule type" value="Genomic_DNA"/>
</dbReference>
<dbReference type="InterPro" id="IPR016064">
    <property type="entry name" value="NAD/diacylglycerol_kinase_sf"/>
</dbReference>
<evidence type="ECO:0000313" key="4">
    <source>
        <dbReference type="Proteomes" id="UP001523216"/>
    </source>
</evidence>
<keyword evidence="4" id="KW-1185">Reference proteome</keyword>
<sequence length="423" mass="43508">MTSPAVTPGGGRRAAAVIALIAPLLAVAATLETTVLHFGTFVSFVLAVVVVTAATWYALTRRGLLRWLAVLVAAVGVLMMVTIGLSLFLTQAAMLIVFAVAGRYALGPHSSATIRGGHPARPVPPARRGVLLINPRSGDGAAARAGLAEAAATRGLEVITLGPGDDLAALAERAAAEGADVLGMAGGDGSQALVATTAMRHGLPFVCVPAGTRNHFALDLGLDRTDVAGALDAFTDGVERLVDLASVNDRIFVNNASLGVYAEVVRAKGYRKAKIRTWGRLLPDLLGPAAAPSDLEFDSPEGPPISGVSLVLVSNNAYDLSRVGRSGGRPRLDTGRLGIVAVRGAVPAVEFVARKFTVRSKADVPAGVDGEAILLTPPLVFRSLPGALRVRVPRSSGARPRAAALSRRDLNALVRVASGVPAV</sequence>
<dbReference type="PROSITE" id="PS50146">
    <property type="entry name" value="DAGK"/>
    <property type="match status" value="1"/>
</dbReference>
<keyword evidence="1" id="KW-0812">Transmembrane</keyword>
<keyword evidence="1" id="KW-1133">Transmembrane helix</keyword>
<dbReference type="Proteomes" id="UP001523216">
    <property type="component" value="Unassembled WGS sequence"/>
</dbReference>
<protein>
    <submittedName>
        <fullName evidence="3">Diacylglycerol kinase</fullName>
    </submittedName>
</protein>
<dbReference type="RefSeq" id="WP_251796259.1">
    <property type="nucleotide sequence ID" value="NZ_JAMQOL010000003.1"/>
</dbReference>
<keyword evidence="1" id="KW-0472">Membrane</keyword>
<evidence type="ECO:0000313" key="3">
    <source>
        <dbReference type="EMBL" id="MCM4076351.1"/>
    </source>
</evidence>
<feature type="domain" description="DAGKc" evidence="2">
    <location>
        <begin position="124"/>
        <end position="251"/>
    </location>
</feature>
<proteinExistence type="predicted"/>
<dbReference type="InterPro" id="IPR001206">
    <property type="entry name" value="Diacylglycerol_kinase_cat_dom"/>
</dbReference>
<evidence type="ECO:0000256" key="1">
    <source>
        <dbReference type="SAM" id="Phobius"/>
    </source>
</evidence>
<evidence type="ECO:0000259" key="2">
    <source>
        <dbReference type="PROSITE" id="PS50146"/>
    </source>
</evidence>
<dbReference type="Gene3D" id="2.60.200.40">
    <property type="match status" value="1"/>
</dbReference>
<organism evidence="3 4">
    <name type="scientific">Paractinoplanes hotanensis</name>
    <dbReference type="NCBI Taxonomy" id="2906497"/>
    <lineage>
        <taxon>Bacteria</taxon>
        <taxon>Bacillati</taxon>
        <taxon>Actinomycetota</taxon>
        <taxon>Actinomycetes</taxon>
        <taxon>Micromonosporales</taxon>
        <taxon>Micromonosporaceae</taxon>
        <taxon>Paractinoplanes</taxon>
    </lineage>
</organism>
<dbReference type="InterPro" id="IPR017438">
    <property type="entry name" value="ATP-NAD_kinase_N"/>
</dbReference>
<reference evidence="3 4" key="1">
    <citation type="submission" date="2022-06" db="EMBL/GenBank/DDBJ databases">
        <title>Actinoplanes abujensis sp. nov., isolated from Nigerian arid soil.</title>
        <authorList>
            <person name="Ding P."/>
        </authorList>
    </citation>
    <scope>NUCLEOTIDE SEQUENCE [LARGE SCALE GENOMIC DNA]</scope>
    <source>
        <strain evidence="4">TRM88002</strain>
    </source>
</reference>
<keyword evidence="3" id="KW-0418">Kinase</keyword>
<gene>
    <name evidence="3" type="ORF">LXN57_02100</name>
</gene>